<protein>
    <submittedName>
        <fullName evidence="1">Sporulation-control protein spo0M</fullName>
    </submittedName>
</protein>
<dbReference type="RefSeq" id="WP_189003621.1">
    <property type="nucleotide sequence ID" value="NZ_BMPP01000001.1"/>
</dbReference>
<evidence type="ECO:0000313" key="1">
    <source>
        <dbReference type="EMBL" id="GGK12094.1"/>
    </source>
</evidence>
<accession>A0ABQ2EHS5</accession>
<dbReference type="PANTHER" id="PTHR40053:SF1">
    <property type="entry name" value="SPORULATION-CONTROL PROTEIN SPO0M"/>
    <property type="match status" value="1"/>
</dbReference>
<reference evidence="2" key="1">
    <citation type="journal article" date="2019" name="Int. J. Syst. Evol. Microbiol.">
        <title>The Global Catalogue of Microorganisms (GCM) 10K type strain sequencing project: providing services to taxonomists for standard genome sequencing and annotation.</title>
        <authorList>
            <consortium name="The Broad Institute Genomics Platform"/>
            <consortium name="The Broad Institute Genome Sequencing Center for Infectious Disease"/>
            <person name="Wu L."/>
            <person name="Ma J."/>
        </authorList>
    </citation>
    <scope>NUCLEOTIDE SEQUENCE [LARGE SCALE GENOMIC DNA]</scope>
    <source>
        <strain evidence="2">JCM 30331</strain>
    </source>
</reference>
<proteinExistence type="predicted"/>
<dbReference type="PANTHER" id="PTHR40053">
    <property type="entry name" value="SPORULATION-CONTROL PROTEIN SPO0M"/>
    <property type="match status" value="1"/>
</dbReference>
<comment type="caution">
    <text evidence="1">The sequence shown here is derived from an EMBL/GenBank/DDBJ whole genome shotgun (WGS) entry which is preliminary data.</text>
</comment>
<keyword evidence="2" id="KW-1185">Reference proteome</keyword>
<sequence>MGFLKKMMAAVGVGAARVDTRLSRAEVRVGEELRGTIHVQGGQVEQQVQRINVGLATRYKHEDSYLNHTLQSEMVVPAFTIRPGETREFPFTLRVEPGTPLSLPGSDVWVFTDADVAGGIDPGDQDPLRVLPSAGMEAVIGAAQRLGFTLKTAETEYAHGRLVQELSFRPPHGQYKLTELELVMLPANGGLDVILEVDRRATGMASFFTSEFETRARWFLPRELLERGPDVIAPELAGRIRQLS</sequence>
<organism evidence="1 2">
    <name type="scientific">Deinococcus malanensis</name>
    <dbReference type="NCBI Taxonomy" id="1706855"/>
    <lineage>
        <taxon>Bacteria</taxon>
        <taxon>Thermotogati</taxon>
        <taxon>Deinococcota</taxon>
        <taxon>Deinococci</taxon>
        <taxon>Deinococcales</taxon>
        <taxon>Deinococcaceae</taxon>
        <taxon>Deinococcus</taxon>
    </lineage>
</organism>
<dbReference type="EMBL" id="BMPP01000001">
    <property type="protein sequence ID" value="GGK12094.1"/>
    <property type="molecule type" value="Genomic_DNA"/>
</dbReference>
<dbReference type="InterPro" id="IPR009776">
    <property type="entry name" value="Spore_0_M"/>
</dbReference>
<gene>
    <name evidence="1" type="primary">spo0M</name>
    <name evidence="1" type="ORF">GCM10008955_01640</name>
</gene>
<evidence type="ECO:0000313" key="2">
    <source>
        <dbReference type="Proteomes" id="UP000647587"/>
    </source>
</evidence>
<dbReference type="Pfam" id="PF07070">
    <property type="entry name" value="Spo0M"/>
    <property type="match status" value="1"/>
</dbReference>
<dbReference type="Proteomes" id="UP000647587">
    <property type="component" value="Unassembled WGS sequence"/>
</dbReference>
<name>A0ABQ2EHS5_9DEIO</name>